<comment type="caution">
    <text evidence="2">The sequence shown here is derived from an EMBL/GenBank/DDBJ whole genome shotgun (WGS) entry which is preliminary data.</text>
</comment>
<keyword evidence="2" id="KW-0695">RNA-directed DNA polymerase</keyword>
<sequence>MEGIRELNITGIAGVNEKCEQFAKMMFNAYNISCPVAVKRLSVKRALSPWITKELLNCISRKHELYRLSKEDASFKDEYKEYRNSLSSSINYAKKHYYVTKFTSCINNAKKTWKAINEILGQKSKNSNVAKISVGGTVTEDPSIIADEFNRHYVSIADKLSRDIPGSNKNPTEYVMRSIFSFVYFPTDESEMVTIINSFKSKNCNLDSIPSFMYKHVSDIVSPVIALLINSSFEEGIFPDVLKISRVLPIYKAGPRDKVINYRPISILDFLEKKFERTLCNRLMKFFKKYNTICDQQFGFRQGRSTSDAILQYSESIYSAYDASEYVISVMLDLSKAFDTVDHTIHTIPCIPCR</sequence>
<dbReference type="OrthoDB" id="3564644at2759"/>
<dbReference type="PANTHER" id="PTHR47510:SF3">
    <property type="entry name" value="ENDO_EXONUCLEASE_PHOSPHATASE DOMAIN-CONTAINING PROTEIN"/>
    <property type="match status" value="1"/>
</dbReference>
<name>A0A9P6KXQ3_9MICR</name>
<protein>
    <submittedName>
        <fullName evidence="2">RNA-directed DNA polymerase from transposon BS</fullName>
    </submittedName>
</protein>
<organism evidence="2 3">
    <name type="scientific">Nosema granulosis</name>
    <dbReference type="NCBI Taxonomy" id="83296"/>
    <lineage>
        <taxon>Eukaryota</taxon>
        <taxon>Fungi</taxon>
        <taxon>Fungi incertae sedis</taxon>
        <taxon>Microsporidia</taxon>
        <taxon>Nosematidae</taxon>
        <taxon>Nosema</taxon>
    </lineage>
</organism>
<dbReference type="GO" id="GO:0003964">
    <property type="term" value="F:RNA-directed DNA polymerase activity"/>
    <property type="evidence" value="ECO:0007669"/>
    <property type="project" value="UniProtKB-KW"/>
</dbReference>
<keyword evidence="2" id="KW-0548">Nucleotidyltransferase</keyword>
<dbReference type="AlphaFoldDB" id="A0A9P6KXQ3"/>
<evidence type="ECO:0000259" key="1">
    <source>
        <dbReference type="Pfam" id="PF00078"/>
    </source>
</evidence>
<evidence type="ECO:0000313" key="2">
    <source>
        <dbReference type="EMBL" id="KAF9752791.1"/>
    </source>
</evidence>
<dbReference type="PANTHER" id="PTHR47510">
    <property type="entry name" value="REVERSE TRANSCRIPTASE DOMAIN-CONTAINING PROTEIN"/>
    <property type="match status" value="1"/>
</dbReference>
<evidence type="ECO:0000313" key="3">
    <source>
        <dbReference type="Proteomes" id="UP000740883"/>
    </source>
</evidence>
<dbReference type="Pfam" id="PF00078">
    <property type="entry name" value="RVT_1"/>
    <property type="match status" value="1"/>
</dbReference>
<dbReference type="SUPFAM" id="SSF56672">
    <property type="entry name" value="DNA/RNA polymerases"/>
    <property type="match status" value="1"/>
</dbReference>
<reference evidence="2 3" key="1">
    <citation type="journal article" date="2020" name="Genome Biol. Evol.">
        <title>Comparative genomics of strictly vertically transmitted, feminizing microsporidia endosymbionts of amphipod crustaceans.</title>
        <authorList>
            <person name="Cormier A."/>
            <person name="Chebbi M.A."/>
            <person name="Giraud I."/>
            <person name="Wattier R."/>
            <person name="Teixeira M."/>
            <person name="Gilbert C."/>
            <person name="Rigaud T."/>
            <person name="Cordaux R."/>
        </authorList>
    </citation>
    <scope>NUCLEOTIDE SEQUENCE [LARGE SCALE GENOMIC DNA]</scope>
    <source>
        <strain evidence="2 3">Ou3-Ou53</strain>
    </source>
</reference>
<dbReference type="InterPro" id="IPR043502">
    <property type="entry name" value="DNA/RNA_pol_sf"/>
</dbReference>
<gene>
    <name evidence="2" type="primary">RTase_0</name>
    <name evidence="2" type="ORF">NGRA_3401</name>
</gene>
<proteinExistence type="predicted"/>
<dbReference type="Proteomes" id="UP000740883">
    <property type="component" value="Unassembled WGS sequence"/>
</dbReference>
<dbReference type="InterPro" id="IPR000477">
    <property type="entry name" value="RT_dom"/>
</dbReference>
<keyword evidence="2" id="KW-0808">Transferase</keyword>
<accession>A0A9P6KXQ3</accession>
<feature type="domain" description="Reverse transcriptase" evidence="1">
    <location>
        <begin position="259"/>
        <end position="345"/>
    </location>
</feature>
<keyword evidence="3" id="KW-1185">Reference proteome</keyword>
<dbReference type="EMBL" id="SBJO01001007">
    <property type="protein sequence ID" value="KAF9752791.1"/>
    <property type="molecule type" value="Genomic_DNA"/>
</dbReference>